<dbReference type="Pfam" id="PF00440">
    <property type="entry name" value="TetR_N"/>
    <property type="match status" value="1"/>
</dbReference>
<sequence length="237" mass="24742">MSDTNTRRPAAATRAKKTSARPSAEEAVRPYHHGSLPQALLAAAEAVLKREGIGGLSLRAIAREAGVSHTAPQHHFGDTAGVLSELAATGFMRLSASIASHAEAVQGTAERRHAIARGYIAFAKKNPDLMRLMSRGEMFDANRPSLIEARRAAGLALAGVYGEEAAAPPAGKDAFAPMDATRAVALTAAWAYVHGLALLLIDGRLNGLAASAQGIRNADELVAAALDYIQLPPVKAK</sequence>
<dbReference type="PATRIC" id="fig|758793.3.peg.6007"/>
<evidence type="ECO:0000313" key="7">
    <source>
        <dbReference type="EMBL" id="BAN27800.1"/>
    </source>
</evidence>
<feature type="DNA-binding region" description="H-T-H motif" evidence="4">
    <location>
        <begin position="57"/>
        <end position="76"/>
    </location>
</feature>
<reference evidence="7 8" key="1">
    <citation type="journal article" date="2013" name="Genome Announc.">
        <title>Complete Genome Sequence of Burkholderia sp. Strain RPE64, Bacterial Symbiont of the Bean Bug Riptortus pedestris.</title>
        <authorList>
            <person name="Shibata T.F."/>
            <person name="Maeda T."/>
            <person name="Nikoh N."/>
            <person name="Yamaguchi K."/>
            <person name="Oshima K."/>
            <person name="Hattori M."/>
            <person name="Nishiyama T."/>
            <person name="Hasebe M."/>
            <person name="Fukatsu T."/>
            <person name="Kikuchi Y."/>
            <person name="Shigenobu S."/>
        </authorList>
    </citation>
    <scope>NUCLEOTIDE SEQUENCE [LARGE SCALE GENOMIC DNA]</scope>
    <source>
        <plasmid evidence="7 8">p1</plasmid>
    </source>
</reference>
<dbReference type="Gene3D" id="1.10.357.10">
    <property type="entry name" value="Tetracycline Repressor, domain 2"/>
    <property type="match status" value="1"/>
</dbReference>
<dbReference type="PANTHER" id="PTHR30055">
    <property type="entry name" value="HTH-TYPE TRANSCRIPTIONAL REGULATOR RUTR"/>
    <property type="match status" value="1"/>
</dbReference>
<feature type="domain" description="HTH tetR-type" evidence="6">
    <location>
        <begin position="34"/>
        <end position="94"/>
    </location>
</feature>
<dbReference type="EMBL" id="AP013061">
    <property type="protein sequence ID" value="BAN27800.1"/>
    <property type="molecule type" value="Genomic_DNA"/>
</dbReference>
<dbReference type="AlphaFoldDB" id="R4X0R8"/>
<dbReference type="InterPro" id="IPR036271">
    <property type="entry name" value="Tet_transcr_reg_TetR-rel_C_sf"/>
</dbReference>
<dbReference type="Pfam" id="PF13305">
    <property type="entry name" value="TetR_C_33"/>
    <property type="match status" value="1"/>
</dbReference>
<dbReference type="InterPro" id="IPR009057">
    <property type="entry name" value="Homeodomain-like_sf"/>
</dbReference>
<keyword evidence="7" id="KW-0614">Plasmid</keyword>
<evidence type="ECO:0000256" key="4">
    <source>
        <dbReference type="PROSITE-ProRule" id="PRU00335"/>
    </source>
</evidence>
<dbReference type="RefSeq" id="WP_016348508.1">
    <property type="nucleotide sequence ID" value="NC_021289.1"/>
</dbReference>
<dbReference type="SUPFAM" id="SSF48498">
    <property type="entry name" value="Tetracyclin repressor-like, C-terminal domain"/>
    <property type="match status" value="1"/>
</dbReference>
<evidence type="ECO:0000256" key="2">
    <source>
        <dbReference type="ARBA" id="ARBA00023125"/>
    </source>
</evidence>
<dbReference type="HOGENOM" id="CLU_069356_40_0_4"/>
<keyword evidence="3" id="KW-0804">Transcription</keyword>
<dbReference type="KEGG" id="buo:BRPE64_DCDS08640"/>
<dbReference type="InterPro" id="IPR001647">
    <property type="entry name" value="HTH_TetR"/>
</dbReference>
<organism evidence="7 8">
    <name type="scientific">Caballeronia insecticola</name>
    <dbReference type="NCBI Taxonomy" id="758793"/>
    <lineage>
        <taxon>Bacteria</taxon>
        <taxon>Pseudomonadati</taxon>
        <taxon>Pseudomonadota</taxon>
        <taxon>Betaproteobacteria</taxon>
        <taxon>Burkholderiales</taxon>
        <taxon>Burkholderiaceae</taxon>
        <taxon>Caballeronia</taxon>
    </lineage>
</organism>
<keyword evidence="1" id="KW-0805">Transcription regulation</keyword>
<dbReference type="InterPro" id="IPR025996">
    <property type="entry name" value="MT1864/Rv1816-like_C"/>
</dbReference>
<dbReference type="PANTHER" id="PTHR30055:SF220">
    <property type="entry name" value="TETR-FAMILY REGULATORY PROTEIN"/>
    <property type="match status" value="1"/>
</dbReference>
<dbReference type="GO" id="GO:0003700">
    <property type="term" value="F:DNA-binding transcription factor activity"/>
    <property type="evidence" value="ECO:0007669"/>
    <property type="project" value="TreeGrafter"/>
</dbReference>
<evidence type="ECO:0000259" key="6">
    <source>
        <dbReference type="PROSITE" id="PS50977"/>
    </source>
</evidence>
<name>R4X0R8_9BURK</name>
<dbReference type="Proteomes" id="UP000013966">
    <property type="component" value="Plasmid p1"/>
</dbReference>
<feature type="region of interest" description="Disordered" evidence="5">
    <location>
        <begin position="1"/>
        <end position="31"/>
    </location>
</feature>
<keyword evidence="2 4" id="KW-0238">DNA-binding</keyword>
<evidence type="ECO:0000256" key="1">
    <source>
        <dbReference type="ARBA" id="ARBA00023015"/>
    </source>
</evidence>
<geneLocation type="plasmid" evidence="7 8">
    <name>p1</name>
</geneLocation>
<reference evidence="7 8" key="2">
    <citation type="journal article" date="2018" name="Int. J. Syst. Evol. Microbiol.">
        <title>Burkholderia insecticola sp. nov., a gut symbiotic bacterium of the bean bug Riptortus pedestris.</title>
        <authorList>
            <person name="Takeshita K."/>
            <person name="Tamaki H."/>
            <person name="Ohbayashi T."/>
            <person name="Meng X.-Y."/>
            <person name="Sone T."/>
            <person name="Mitani Y."/>
            <person name="Peeters C."/>
            <person name="Kikuchi Y."/>
            <person name="Vandamme P."/>
        </authorList>
    </citation>
    <scope>NUCLEOTIDE SEQUENCE [LARGE SCALE GENOMIC DNA]</scope>
    <source>
        <strain evidence="7">RPE64</strain>
        <plasmid evidence="7 8">p1</plasmid>
    </source>
</reference>
<dbReference type="GO" id="GO:0000976">
    <property type="term" value="F:transcription cis-regulatory region binding"/>
    <property type="evidence" value="ECO:0007669"/>
    <property type="project" value="TreeGrafter"/>
</dbReference>
<dbReference type="OrthoDB" id="5293556at2"/>
<proteinExistence type="predicted"/>
<evidence type="ECO:0000313" key="8">
    <source>
        <dbReference type="Proteomes" id="UP000013966"/>
    </source>
</evidence>
<dbReference type="SUPFAM" id="SSF46689">
    <property type="entry name" value="Homeodomain-like"/>
    <property type="match status" value="1"/>
</dbReference>
<evidence type="ECO:0000256" key="5">
    <source>
        <dbReference type="SAM" id="MobiDB-lite"/>
    </source>
</evidence>
<keyword evidence="8" id="KW-1185">Reference proteome</keyword>
<accession>R4X0R8</accession>
<evidence type="ECO:0000256" key="3">
    <source>
        <dbReference type="ARBA" id="ARBA00023163"/>
    </source>
</evidence>
<dbReference type="PROSITE" id="PS50977">
    <property type="entry name" value="HTH_TETR_2"/>
    <property type="match status" value="1"/>
</dbReference>
<dbReference type="InterPro" id="IPR050109">
    <property type="entry name" value="HTH-type_TetR-like_transc_reg"/>
</dbReference>
<protein>
    <submittedName>
        <fullName evidence="7">Transcriptional regulator TetR family</fullName>
    </submittedName>
</protein>
<gene>
    <name evidence="7" type="ORF">BRPE64_DCDS08640</name>
</gene>